<dbReference type="PROSITE" id="PS50011">
    <property type="entry name" value="PROTEIN_KINASE_DOM"/>
    <property type="match status" value="1"/>
</dbReference>
<keyword evidence="5" id="KW-0418">Kinase</keyword>
<evidence type="ECO:0000313" key="6">
    <source>
        <dbReference type="Proteomes" id="UP000006860"/>
    </source>
</evidence>
<dbReference type="PANTHER" id="PTHR24348">
    <property type="entry name" value="SERINE/THREONINE-PROTEIN KINASE UNC-51-RELATED"/>
    <property type="match status" value="1"/>
</dbReference>
<dbReference type="SUPFAM" id="SSF56112">
    <property type="entry name" value="Protein kinase-like (PK-like)"/>
    <property type="match status" value="1"/>
</dbReference>
<dbReference type="PANTHER" id="PTHR24348:SF68">
    <property type="entry name" value="SERINE_THREONINE-PROTEIN KINASE ATG1C"/>
    <property type="match status" value="1"/>
</dbReference>
<dbReference type="CDD" id="cd14014">
    <property type="entry name" value="STKc_PknB_like"/>
    <property type="match status" value="1"/>
</dbReference>
<evidence type="ECO:0000259" key="4">
    <source>
        <dbReference type="PROSITE" id="PS50011"/>
    </source>
</evidence>
<dbReference type="InterPro" id="IPR045269">
    <property type="entry name" value="Atg1-like"/>
</dbReference>
<dbReference type="EMBL" id="CP002546">
    <property type="protein sequence ID" value="ADY59110.1"/>
    <property type="molecule type" value="Genomic_DNA"/>
</dbReference>
<dbReference type="EC" id="2.7.11.25" evidence="5"/>
<feature type="domain" description="Protein kinase" evidence="4">
    <location>
        <begin position="120"/>
        <end position="378"/>
    </location>
</feature>
<organism evidence="5 6">
    <name type="scientific">Rubinisphaera brasiliensis (strain ATCC 49424 / DSM 5305 / JCM 21570 / IAM 15109 / NBRC 103401 / IFAM 1448)</name>
    <name type="common">Planctomyces brasiliensis</name>
    <dbReference type="NCBI Taxonomy" id="756272"/>
    <lineage>
        <taxon>Bacteria</taxon>
        <taxon>Pseudomonadati</taxon>
        <taxon>Planctomycetota</taxon>
        <taxon>Planctomycetia</taxon>
        <taxon>Planctomycetales</taxon>
        <taxon>Planctomycetaceae</taxon>
        <taxon>Rubinisphaera</taxon>
    </lineage>
</organism>
<dbReference type="GO" id="GO:0004674">
    <property type="term" value="F:protein serine/threonine kinase activity"/>
    <property type="evidence" value="ECO:0007669"/>
    <property type="project" value="UniProtKB-KW"/>
</dbReference>
<dbReference type="PROSITE" id="PS00108">
    <property type="entry name" value="PROTEIN_KINASE_ST"/>
    <property type="match status" value="1"/>
</dbReference>
<dbReference type="Proteomes" id="UP000006860">
    <property type="component" value="Chromosome"/>
</dbReference>
<dbReference type="STRING" id="756272.Plabr_1499"/>
<dbReference type="KEGG" id="pbs:Plabr_1499"/>
<dbReference type="SUPFAM" id="SSF56436">
    <property type="entry name" value="C-type lectin-like"/>
    <property type="match status" value="1"/>
</dbReference>
<evidence type="ECO:0000256" key="3">
    <source>
        <dbReference type="PROSITE-ProRule" id="PRU10141"/>
    </source>
</evidence>
<dbReference type="GO" id="GO:0005524">
    <property type="term" value="F:ATP binding"/>
    <property type="evidence" value="ECO:0007669"/>
    <property type="project" value="UniProtKB-UniRule"/>
</dbReference>
<dbReference type="eggNOG" id="COG1262">
    <property type="taxonomic scope" value="Bacteria"/>
</dbReference>
<keyword evidence="6" id="KW-1185">Reference proteome</keyword>
<accession>F0SQT0</accession>
<dbReference type="Gene3D" id="1.10.510.10">
    <property type="entry name" value="Transferase(Phosphotransferase) domain 1"/>
    <property type="match status" value="1"/>
</dbReference>
<dbReference type="SMART" id="SM00220">
    <property type="entry name" value="S_TKc"/>
    <property type="match status" value="1"/>
</dbReference>
<dbReference type="Gene3D" id="3.30.200.20">
    <property type="entry name" value="Phosphorylase Kinase, domain 1"/>
    <property type="match status" value="1"/>
</dbReference>
<evidence type="ECO:0000256" key="2">
    <source>
        <dbReference type="ARBA" id="ARBA00022840"/>
    </source>
</evidence>
<dbReference type="HOGENOM" id="CLU_360447_0_0_0"/>
<keyword evidence="5" id="KW-0808">Transferase</keyword>
<proteinExistence type="predicted"/>
<sequence>MVHEPFEGESPDDETLPYHDLCDRFESALRSGLNPQIEEYLKNTQGPDRSTALVQLVMIELQYLFDRGGSPEIEQYFSRFPGDHAAIEELLPYWKELKKAVEKSTSETRLAPPERMLGRFELYAKVGSGGFGEVWRAYDPRLKRTVAIKIMDPQTTTVSDLDMARHEASVAAQLNHPNIVSLHEFVDDDEATYLVSEYINGSDLRMFLQQGRVSQKMAVDICRQIARGLQHAHDQGIVHRDIKPGNILITHEEMPKLTDFGIARWSQADRTISDSRKMIGTVVYMSPEQVLCSKAKPESDVYSLGVVLFELLTGKPPFTGTPDKIMHGHRSVSAGFSAEDRKRIPRDLQTICLKALHKRVCDRYHSAAEFADDLDRFANGQPPKARRLNRLQRAWRRVLRRPVQTLVTLASMALFLSGLAFLNYEPPVDDGRREITIESTPVGAEVTVERRDDKTFVPQRSNADILMKTPGKLRLKPGHYRVSGYDRASGQVIQVDRFVPEVDDRVVRQGTRNLLWLMDGEDMKWPVIEIFPQGTPDSLVLIKGGTVRMVDPANPAAGEQDIHVTDFYISSREFSVEDLFKIRPELRKIPEIDYLLGYQGDDPLRPLFRDWALHWAEHYGCRLPSEVEYQYLMQQIKVPEGWQRSHGLRYENASWDYLPQYPAVEGVVTGLAEWTGSYPLSLSPENNEPTFIRTPKSWGVVWGGNVSAEDLKAIADPDHRFRLIANRFGQHRGLGFRLARSVFGREDDRND</sequence>
<protein>
    <submittedName>
        <fullName evidence="5">Serine/threonine protein kinase</fullName>
        <ecNumber evidence="5">2.7.11.25</ecNumber>
    </submittedName>
</protein>
<keyword evidence="1 3" id="KW-0547">Nucleotide-binding</keyword>
<dbReference type="GO" id="GO:0005737">
    <property type="term" value="C:cytoplasm"/>
    <property type="evidence" value="ECO:0007669"/>
    <property type="project" value="TreeGrafter"/>
</dbReference>
<dbReference type="AlphaFoldDB" id="F0SQT0"/>
<dbReference type="eggNOG" id="COG0515">
    <property type="taxonomic scope" value="Bacteria"/>
</dbReference>
<dbReference type="Pfam" id="PF00069">
    <property type="entry name" value="Pkinase"/>
    <property type="match status" value="1"/>
</dbReference>
<dbReference type="InterPro" id="IPR008271">
    <property type="entry name" value="Ser/Thr_kinase_AS"/>
</dbReference>
<keyword evidence="2 3" id="KW-0067">ATP-binding</keyword>
<reference evidence="6" key="1">
    <citation type="submission" date="2011-02" db="EMBL/GenBank/DDBJ databases">
        <title>The complete genome of Planctomyces brasiliensis DSM 5305.</title>
        <authorList>
            <person name="Lucas S."/>
            <person name="Copeland A."/>
            <person name="Lapidus A."/>
            <person name="Bruce D."/>
            <person name="Goodwin L."/>
            <person name="Pitluck S."/>
            <person name="Kyrpides N."/>
            <person name="Mavromatis K."/>
            <person name="Pagani I."/>
            <person name="Ivanova N."/>
            <person name="Ovchinnikova G."/>
            <person name="Lu M."/>
            <person name="Detter J.C."/>
            <person name="Han C."/>
            <person name="Land M."/>
            <person name="Hauser L."/>
            <person name="Markowitz V."/>
            <person name="Cheng J.-F."/>
            <person name="Hugenholtz P."/>
            <person name="Woyke T."/>
            <person name="Wu D."/>
            <person name="Tindall B."/>
            <person name="Pomrenke H.G."/>
            <person name="Brambilla E."/>
            <person name="Klenk H.-P."/>
            <person name="Eisen J.A."/>
        </authorList>
    </citation>
    <scope>NUCLEOTIDE SEQUENCE [LARGE SCALE GENOMIC DNA]</scope>
    <source>
        <strain evidence="6">ATCC 49424 / DSM 5305 / JCM 21570 / NBRC 103401 / IFAM 1448</strain>
    </source>
</reference>
<evidence type="ECO:0000313" key="5">
    <source>
        <dbReference type="EMBL" id="ADY59110.1"/>
    </source>
</evidence>
<dbReference type="OrthoDB" id="6111975at2"/>
<name>F0SQT0_RUBBR</name>
<keyword evidence="5" id="KW-0723">Serine/threonine-protein kinase</keyword>
<dbReference type="RefSeq" id="WP_013627838.1">
    <property type="nucleotide sequence ID" value="NC_015174.1"/>
</dbReference>
<dbReference type="InterPro" id="IPR016187">
    <property type="entry name" value="CTDL_fold"/>
</dbReference>
<dbReference type="InterPro" id="IPR011009">
    <property type="entry name" value="Kinase-like_dom_sf"/>
</dbReference>
<evidence type="ECO:0000256" key="1">
    <source>
        <dbReference type="ARBA" id="ARBA00022741"/>
    </source>
</evidence>
<dbReference type="eggNOG" id="COG3121">
    <property type="taxonomic scope" value="Bacteria"/>
</dbReference>
<feature type="binding site" evidence="3">
    <location>
        <position position="149"/>
    </location>
    <ligand>
        <name>ATP</name>
        <dbReference type="ChEBI" id="CHEBI:30616"/>
    </ligand>
</feature>
<gene>
    <name evidence="5" type="ordered locus">Plabr_1499</name>
</gene>
<dbReference type="PROSITE" id="PS00107">
    <property type="entry name" value="PROTEIN_KINASE_ATP"/>
    <property type="match status" value="1"/>
</dbReference>
<dbReference type="InterPro" id="IPR000719">
    <property type="entry name" value="Prot_kinase_dom"/>
</dbReference>
<dbReference type="InterPro" id="IPR017441">
    <property type="entry name" value="Protein_kinase_ATP_BS"/>
</dbReference>